<dbReference type="OrthoDB" id="68790at2"/>
<evidence type="ECO:0000256" key="1">
    <source>
        <dbReference type="SAM" id="SignalP"/>
    </source>
</evidence>
<proteinExistence type="predicted"/>
<gene>
    <name evidence="2" type="ORF">DES52_109187</name>
</gene>
<reference evidence="2 3" key="1">
    <citation type="submission" date="2018-06" db="EMBL/GenBank/DDBJ databases">
        <title>Genomic Encyclopedia of Type Strains, Phase IV (KMG-IV): sequencing the most valuable type-strain genomes for metagenomic binning, comparative biology and taxonomic classification.</title>
        <authorList>
            <person name="Goeker M."/>
        </authorList>
    </citation>
    <scope>NUCLEOTIDE SEQUENCE [LARGE SCALE GENOMIC DNA]</scope>
    <source>
        <strain evidence="2 3">DSM 18048</strain>
    </source>
</reference>
<dbReference type="RefSeq" id="WP_110887190.1">
    <property type="nucleotide sequence ID" value="NZ_QJSX01000009.1"/>
</dbReference>
<protein>
    <submittedName>
        <fullName evidence="2">Uncharacterized protein</fullName>
    </submittedName>
</protein>
<accession>A0A318SAA0</accession>
<evidence type="ECO:0000313" key="3">
    <source>
        <dbReference type="Proteomes" id="UP000248326"/>
    </source>
</evidence>
<comment type="caution">
    <text evidence="2">The sequence shown here is derived from an EMBL/GenBank/DDBJ whole genome shotgun (WGS) entry which is preliminary data.</text>
</comment>
<keyword evidence="3" id="KW-1185">Reference proteome</keyword>
<dbReference type="AlphaFoldDB" id="A0A318SAA0"/>
<keyword evidence="1" id="KW-0732">Signal</keyword>
<name>A0A318SAA0_9DEIO</name>
<dbReference type="Proteomes" id="UP000248326">
    <property type="component" value="Unassembled WGS sequence"/>
</dbReference>
<feature type="chain" id="PRO_5016393666" evidence="1">
    <location>
        <begin position="24"/>
        <end position="340"/>
    </location>
</feature>
<sequence length="340" mass="35893">MLRRFVLVAASLGTLAFGGVSLAQTSPRAPGILSYPLLTPEPQASESFPLLFSDSPETPRSPGVLYRDVVTGKARVVAYHANGLREDARVLILARPSGAQDVTFTTLRRGSAITRGADPVIGQQTLLRFFASGPLPSRVVPPSATAVLFDSGIVAPSGVASVMLDVETQAPLELSVVLLSARDARNAAALLPTLPVLPRDANHQRGTFPNAVRTLRVNVSSVPSRLVIGGGPDPVLVGVDALTGEVQRLAGNYGLSYEFEFAGASDLVLAASARGGAYRGSVFVVDGERRSQLLVGDGQALKDSAVPEVLWNVRSDVFRLSFVPSNASSLPLALIFYKRR</sequence>
<dbReference type="EMBL" id="QJSX01000009">
    <property type="protein sequence ID" value="PYE53410.1"/>
    <property type="molecule type" value="Genomic_DNA"/>
</dbReference>
<evidence type="ECO:0000313" key="2">
    <source>
        <dbReference type="EMBL" id="PYE53410.1"/>
    </source>
</evidence>
<feature type="signal peptide" evidence="1">
    <location>
        <begin position="1"/>
        <end position="23"/>
    </location>
</feature>
<organism evidence="2 3">
    <name type="scientific">Deinococcus yavapaiensis KR-236</name>
    <dbReference type="NCBI Taxonomy" id="694435"/>
    <lineage>
        <taxon>Bacteria</taxon>
        <taxon>Thermotogati</taxon>
        <taxon>Deinococcota</taxon>
        <taxon>Deinococci</taxon>
        <taxon>Deinococcales</taxon>
        <taxon>Deinococcaceae</taxon>
        <taxon>Deinococcus</taxon>
    </lineage>
</organism>